<dbReference type="OrthoDB" id="9134483at2"/>
<organism evidence="1 2">
    <name type="scientific">Andreprevotia lacus DSM 23236</name>
    <dbReference type="NCBI Taxonomy" id="1121001"/>
    <lineage>
        <taxon>Bacteria</taxon>
        <taxon>Pseudomonadati</taxon>
        <taxon>Pseudomonadota</taxon>
        <taxon>Betaproteobacteria</taxon>
        <taxon>Neisseriales</taxon>
        <taxon>Chitinibacteraceae</taxon>
        <taxon>Andreprevotia</taxon>
    </lineage>
</organism>
<dbReference type="STRING" id="1121001.SAMN02745857_00089"/>
<evidence type="ECO:0000313" key="1">
    <source>
        <dbReference type="EMBL" id="SMC16065.1"/>
    </source>
</evidence>
<dbReference type="Proteomes" id="UP000192761">
    <property type="component" value="Unassembled WGS sequence"/>
</dbReference>
<protein>
    <submittedName>
        <fullName evidence="1">Uncharacterized protein</fullName>
    </submittedName>
</protein>
<proteinExistence type="predicted"/>
<sequence length="144" mass="15969">MTQAHWRQALMALAAAALGTLMLLQQMGWLPLHPADQQPSLQCADLSQTCHFMLGGRDYEVRSAAPLSGGKPVLLQVRGEAAKVEASWQMQGMEMGPNRYLLQQQAPADWRASTALPICTQRRTDWQLTLTIDGQTARILTKQQ</sequence>
<evidence type="ECO:0000313" key="2">
    <source>
        <dbReference type="Proteomes" id="UP000192761"/>
    </source>
</evidence>
<accession>A0A1W1WWN4</accession>
<name>A0A1W1WWN4_9NEIS</name>
<dbReference type="RefSeq" id="WP_084088576.1">
    <property type="nucleotide sequence ID" value="NZ_FWXD01000001.1"/>
</dbReference>
<gene>
    <name evidence="1" type="ORF">SAMN02745857_00089</name>
</gene>
<dbReference type="EMBL" id="FWXD01000001">
    <property type="protein sequence ID" value="SMC16065.1"/>
    <property type="molecule type" value="Genomic_DNA"/>
</dbReference>
<dbReference type="AlphaFoldDB" id="A0A1W1WWN4"/>
<reference evidence="1 2" key="1">
    <citation type="submission" date="2017-04" db="EMBL/GenBank/DDBJ databases">
        <authorList>
            <person name="Afonso C.L."/>
            <person name="Miller P.J."/>
            <person name="Scott M.A."/>
            <person name="Spackman E."/>
            <person name="Goraichik I."/>
            <person name="Dimitrov K.M."/>
            <person name="Suarez D.L."/>
            <person name="Swayne D.E."/>
        </authorList>
    </citation>
    <scope>NUCLEOTIDE SEQUENCE [LARGE SCALE GENOMIC DNA]</scope>
    <source>
        <strain evidence="1 2">DSM 23236</strain>
    </source>
</reference>
<keyword evidence="2" id="KW-1185">Reference proteome</keyword>